<dbReference type="RefSeq" id="WP_130146275.1">
    <property type="nucleotide sequence ID" value="NZ_SGSU01000011.1"/>
</dbReference>
<accession>A0A4Q7AWD1</accession>
<dbReference type="Pfam" id="PF01575">
    <property type="entry name" value="MaoC_dehydratas"/>
    <property type="match status" value="1"/>
</dbReference>
<dbReference type="EMBL" id="SGSU01000011">
    <property type="protein sequence ID" value="RZG66363.1"/>
    <property type="molecule type" value="Genomic_DNA"/>
</dbReference>
<dbReference type="InterPro" id="IPR050965">
    <property type="entry name" value="UPF0336/Enoyl-CoA_hydratase"/>
</dbReference>
<reference evidence="2 3" key="1">
    <citation type="submission" date="2019-02" db="EMBL/GenBank/DDBJ databases">
        <title>The Batch Genome Submission of Acinetobacter spp. strains.</title>
        <authorList>
            <person name="Qin J."/>
            <person name="Hu Y."/>
            <person name="Ye H."/>
            <person name="Wei L."/>
            <person name="Feng Y."/>
            <person name="Zong Z."/>
        </authorList>
    </citation>
    <scope>NUCLEOTIDE SEQUENCE [LARGE SCALE GENOMIC DNA]</scope>
    <source>
        <strain evidence="2 3">WCHABo060081</strain>
    </source>
</reference>
<evidence type="ECO:0000313" key="3">
    <source>
        <dbReference type="Proteomes" id="UP000293483"/>
    </source>
</evidence>
<dbReference type="Gene3D" id="3.10.129.10">
    <property type="entry name" value="Hotdog Thioesterase"/>
    <property type="match status" value="1"/>
</dbReference>
<dbReference type="PANTHER" id="PTHR43437">
    <property type="entry name" value="HYDROXYACYL-THIOESTER DEHYDRATASE TYPE 2, MITOCHONDRIAL-RELATED"/>
    <property type="match status" value="1"/>
</dbReference>
<dbReference type="InterPro" id="IPR002539">
    <property type="entry name" value="MaoC-like_dom"/>
</dbReference>
<dbReference type="InterPro" id="IPR029069">
    <property type="entry name" value="HotDog_dom_sf"/>
</dbReference>
<dbReference type="Proteomes" id="UP000293483">
    <property type="component" value="Unassembled WGS sequence"/>
</dbReference>
<feature type="domain" description="MaoC-like" evidence="1">
    <location>
        <begin position="8"/>
        <end position="103"/>
    </location>
</feature>
<evidence type="ECO:0000313" key="2">
    <source>
        <dbReference type="EMBL" id="RZG66363.1"/>
    </source>
</evidence>
<gene>
    <name evidence="2" type="ORF">EXE25_10910</name>
</gene>
<dbReference type="GO" id="GO:0019171">
    <property type="term" value="F:(3R)-hydroxyacyl-[acyl-carrier-protein] dehydratase activity"/>
    <property type="evidence" value="ECO:0007669"/>
    <property type="project" value="TreeGrafter"/>
</dbReference>
<dbReference type="AlphaFoldDB" id="A0A4Q7AWD1"/>
<protein>
    <submittedName>
        <fullName evidence="2">MaoC family dehydratase</fullName>
    </submittedName>
</protein>
<dbReference type="GO" id="GO:0006633">
    <property type="term" value="P:fatty acid biosynthetic process"/>
    <property type="evidence" value="ECO:0007669"/>
    <property type="project" value="TreeGrafter"/>
</dbReference>
<sequence>MDFALLNNQELKQTYSVSFEQTDVEMFSHLTGDINPIHLDEKYARDTIFGKPIVHGFLVGSILSRIFGTEYPGLGTIYLKQDLLFKAPVYVDQYYLVEIVVIRIYREKSRADLQTNIYDDTGKLVLQGSALVQHNIFREI</sequence>
<evidence type="ECO:0000259" key="1">
    <source>
        <dbReference type="Pfam" id="PF01575"/>
    </source>
</evidence>
<name>A0A4Q7AWD1_9GAMM</name>
<proteinExistence type="predicted"/>
<organism evidence="2 3">
    <name type="scientific">Acinetobacter bouvetii</name>
    <dbReference type="NCBI Taxonomy" id="202951"/>
    <lineage>
        <taxon>Bacteria</taxon>
        <taxon>Pseudomonadati</taxon>
        <taxon>Pseudomonadota</taxon>
        <taxon>Gammaproteobacteria</taxon>
        <taxon>Moraxellales</taxon>
        <taxon>Moraxellaceae</taxon>
        <taxon>Acinetobacter</taxon>
    </lineage>
</organism>
<dbReference type="SUPFAM" id="SSF54637">
    <property type="entry name" value="Thioesterase/thiol ester dehydrase-isomerase"/>
    <property type="match status" value="1"/>
</dbReference>
<comment type="caution">
    <text evidence="2">The sequence shown here is derived from an EMBL/GenBank/DDBJ whole genome shotgun (WGS) entry which is preliminary data.</text>
</comment>
<dbReference type="PANTHER" id="PTHR43437:SF3">
    <property type="entry name" value="HYDROXYACYL-THIOESTER DEHYDRATASE TYPE 2, MITOCHONDRIAL"/>
    <property type="match status" value="1"/>
</dbReference>
<dbReference type="CDD" id="cd03449">
    <property type="entry name" value="R_hydratase"/>
    <property type="match status" value="1"/>
</dbReference>